<dbReference type="InterPro" id="IPR011990">
    <property type="entry name" value="TPR-like_helical_dom_sf"/>
</dbReference>
<dbReference type="EMBL" id="FNNO01000001">
    <property type="protein sequence ID" value="SDW12437.1"/>
    <property type="molecule type" value="Genomic_DNA"/>
</dbReference>
<protein>
    <submittedName>
        <fullName evidence="4">Tetratricopeptide repeat-containing protein</fullName>
    </submittedName>
</protein>
<dbReference type="GO" id="GO:0009279">
    <property type="term" value="C:cell outer membrane"/>
    <property type="evidence" value="ECO:0007669"/>
    <property type="project" value="TreeGrafter"/>
</dbReference>
<keyword evidence="5" id="KW-1185">Reference proteome</keyword>
<reference evidence="4 5" key="1">
    <citation type="submission" date="2016-10" db="EMBL/GenBank/DDBJ databases">
        <authorList>
            <person name="Varghese N."/>
            <person name="Submissions S."/>
        </authorList>
    </citation>
    <scope>NUCLEOTIDE SEQUENCE [LARGE SCALE GENOMIC DNA]</scope>
    <source>
        <strain evidence="4 5">DSM 25353</strain>
    </source>
</reference>
<organism evidence="4 5">
    <name type="scientific">Hydrobacter penzbergensis</name>
    <dbReference type="NCBI Taxonomy" id="1235997"/>
    <lineage>
        <taxon>Bacteria</taxon>
        <taxon>Pseudomonadati</taxon>
        <taxon>Bacteroidota</taxon>
        <taxon>Chitinophagia</taxon>
        <taxon>Chitinophagales</taxon>
        <taxon>Chitinophagaceae</taxon>
        <taxon>Hydrobacter</taxon>
    </lineage>
</organism>
<comment type="caution">
    <text evidence="4">The sequence shown here is derived from an EMBL/GenBank/DDBJ whole genome shotgun (WGS) entry which is preliminary data.</text>
</comment>
<evidence type="ECO:0000313" key="5">
    <source>
        <dbReference type="Proteomes" id="UP000198711"/>
    </source>
</evidence>
<evidence type="ECO:0000256" key="1">
    <source>
        <dbReference type="ARBA" id="ARBA00022737"/>
    </source>
</evidence>
<dbReference type="Gene3D" id="1.25.40.10">
    <property type="entry name" value="Tetratricopeptide repeat domain"/>
    <property type="match status" value="2"/>
</dbReference>
<gene>
    <name evidence="4" type="ORF">SAMN05444410_101290</name>
</gene>
<name>A0A8X8IC68_9BACT</name>
<evidence type="ECO:0000256" key="3">
    <source>
        <dbReference type="PROSITE-ProRule" id="PRU00339"/>
    </source>
</evidence>
<dbReference type="PANTHER" id="PTHR44858">
    <property type="entry name" value="TETRATRICOPEPTIDE REPEAT PROTEIN 6"/>
    <property type="match status" value="1"/>
</dbReference>
<dbReference type="Pfam" id="PF13432">
    <property type="entry name" value="TPR_16"/>
    <property type="match status" value="2"/>
</dbReference>
<dbReference type="SMART" id="SM00028">
    <property type="entry name" value="TPR"/>
    <property type="match status" value="4"/>
</dbReference>
<dbReference type="PROSITE" id="PS51257">
    <property type="entry name" value="PROKAR_LIPOPROTEIN"/>
    <property type="match status" value="1"/>
</dbReference>
<dbReference type="PANTHER" id="PTHR44858:SF1">
    <property type="entry name" value="UDP-N-ACETYLGLUCOSAMINE--PEPTIDE N-ACETYLGLUCOSAMINYLTRANSFERASE SPINDLY-RELATED"/>
    <property type="match status" value="1"/>
</dbReference>
<dbReference type="PROSITE" id="PS50005">
    <property type="entry name" value="TPR"/>
    <property type="match status" value="1"/>
</dbReference>
<dbReference type="AlphaFoldDB" id="A0A8X8IC68"/>
<dbReference type="SUPFAM" id="SSF48452">
    <property type="entry name" value="TPR-like"/>
    <property type="match status" value="1"/>
</dbReference>
<keyword evidence="2 3" id="KW-0802">TPR repeat</keyword>
<evidence type="ECO:0000256" key="2">
    <source>
        <dbReference type="ARBA" id="ARBA00022803"/>
    </source>
</evidence>
<accession>A0A8X8IC68</accession>
<proteinExistence type="predicted"/>
<evidence type="ECO:0000313" key="4">
    <source>
        <dbReference type="EMBL" id="SDW12437.1"/>
    </source>
</evidence>
<dbReference type="InterPro" id="IPR019734">
    <property type="entry name" value="TPR_rpt"/>
</dbReference>
<feature type="repeat" description="TPR" evidence="3">
    <location>
        <begin position="224"/>
        <end position="257"/>
    </location>
</feature>
<dbReference type="Proteomes" id="UP000198711">
    <property type="component" value="Unassembled WGS sequence"/>
</dbReference>
<keyword evidence="1" id="KW-0677">Repeat</keyword>
<dbReference type="GO" id="GO:0046813">
    <property type="term" value="P:receptor-mediated virion attachment to host cell"/>
    <property type="evidence" value="ECO:0007669"/>
    <property type="project" value="TreeGrafter"/>
</dbReference>
<sequence length="270" mass="30478">MKRWHFLLLWVSIAAACNNHEPKESPKATSRVQEPSPLVKRLYQSVASYPDSIGLRLLLVNALDSAGDYRPALQQMDSLLRKDSLNFGLWFRKATLQEHTKDTSGALQSYHFAARIYPSPDALLAMANLYAEQKNNKALALCAQVDAMRLGREYTAHTSFISGVYYARTRNASKAIDLFNRCIANDYTYMEAYMEKGFLYFDARKTEEARKVFETATSVRVNYADAWYWLAKCQETQNDRAGAIKSYQTALALDPGITEATAALKKLGVN</sequence>
<dbReference type="RefSeq" id="WP_092721447.1">
    <property type="nucleotide sequence ID" value="NZ_FNNO01000001.1"/>
</dbReference>
<dbReference type="InterPro" id="IPR050498">
    <property type="entry name" value="Ycf3"/>
</dbReference>